<keyword evidence="10" id="KW-1185">Reference proteome</keyword>
<dbReference type="GO" id="GO:0003824">
    <property type="term" value="F:catalytic activity"/>
    <property type="evidence" value="ECO:0007669"/>
    <property type="project" value="InterPro"/>
</dbReference>
<protein>
    <recommendedName>
        <fullName evidence="8">Radical SAM core domain-containing protein</fullName>
    </recommendedName>
</protein>
<dbReference type="SUPFAM" id="SSF102114">
    <property type="entry name" value="Radical SAM enzymes"/>
    <property type="match status" value="1"/>
</dbReference>
<dbReference type="EMBL" id="CDHN01000005">
    <property type="protein sequence ID" value="CEJ93291.1"/>
    <property type="molecule type" value="Genomic_DNA"/>
</dbReference>
<dbReference type="SFLD" id="SFLDS00029">
    <property type="entry name" value="Radical_SAM"/>
    <property type="match status" value="1"/>
</dbReference>
<accession>A0A0A1T871</accession>
<evidence type="ECO:0000256" key="2">
    <source>
        <dbReference type="ARBA" id="ARBA00022485"/>
    </source>
</evidence>
<keyword evidence="6" id="KW-0408">Iron</keyword>
<dbReference type="STRING" id="1531966.A0A0A1T871"/>
<dbReference type="InterPro" id="IPR007197">
    <property type="entry name" value="rSAM"/>
</dbReference>
<evidence type="ECO:0000313" key="9">
    <source>
        <dbReference type="EMBL" id="CEJ93291.1"/>
    </source>
</evidence>
<evidence type="ECO:0000256" key="7">
    <source>
        <dbReference type="ARBA" id="ARBA00023014"/>
    </source>
</evidence>
<evidence type="ECO:0000256" key="4">
    <source>
        <dbReference type="ARBA" id="ARBA00022723"/>
    </source>
</evidence>
<dbReference type="PROSITE" id="PS51918">
    <property type="entry name" value="RADICAL_SAM"/>
    <property type="match status" value="1"/>
</dbReference>
<dbReference type="NCBIfam" id="TIGR00238">
    <property type="entry name" value="KamA family radical SAM protein"/>
    <property type="match status" value="1"/>
</dbReference>
<evidence type="ECO:0000256" key="3">
    <source>
        <dbReference type="ARBA" id="ARBA00022691"/>
    </source>
</evidence>
<evidence type="ECO:0000256" key="6">
    <source>
        <dbReference type="ARBA" id="ARBA00023004"/>
    </source>
</evidence>
<evidence type="ECO:0000259" key="8">
    <source>
        <dbReference type="PROSITE" id="PS51918"/>
    </source>
</evidence>
<dbReference type="InterPro" id="IPR003739">
    <property type="entry name" value="Lys_aminomutase/Glu_NH3_mut"/>
</dbReference>
<proteinExistence type="predicted"/>
<dbReference type="HOGENOM" id="CLU_032161_1_1_1"/>
<dbReference type="Proteomes" id="UP000039046">
    <property type="component" value="Unassembled WGS sequence"/>
</dbReference>
<evidence type="ECO:0000256" key="5">
    <source>
        <dbReference type="ARBA" id="ARBA00022898"/>
    </source>
</evidence>
<organism evidence="9 10">
    <name type="scientific">[Torrubiella] hemipterigena</name>
    <dbReference type="NCBI Taxonomy" id="1531966"/>
    <lineage>
        <taxon>Eukaryota</taxon>
        <taxon>Fungi</taxon>
        <taxon>Dikarya</taxon>
        <taxon>Ascomycota</taxon>
        <taxon>Pezizomycotina</taxon>
        <taxon>Sordariomycetes</taxon>
        <taxon>Hypocreomycetidae</taxon>
        <taxon>Hypocreales</taxon>
        <taxon>Clavicipitaceae</taxon>
        <taxon>Clavicipitaceae incertae sedis</taxon>
        <taxon>'Torrubiella' clade</taxon>
    </lineage>
</organism>
<dbReference type="Gene3D" id="3.20.20.70">
    <property type="entry name" value="Aldolase class I"/>
    <property type="match status" value="1"/>
</dbReference>
<dbReference type="SFLD" id="SFLDG01070">
    <property type="entry name" value="PLP-dependent"/>
    <property type="match status" value="1"/>
</dbReference>
<feature type="domain" description="Radical SAM core" evidence="8">
    <location>
        <begin position="183"/>
        <end position="416"/>
    </location>
</feature>
<keyword evidence="2" id="KW-0004">4Fe-4S</keyword>
<dbReference type="InterPro" id="IPR058240">
    <property type="entry name" value="rSAM_sf"/>
</dbReference>
<keyword evidence="3" id="KW-0949">S-adenosyl-L-methionine</keyword>
<dbReference type="OrthoDB" id="5396721at2759"/>
<dbReference type="PANTHER" id="PTHR30538">
    <property type="entry name" value="LYSINE 2,3-AMINOMUTASE-RELATED"/>
    <property type="match status" value="1"/>
</dbReference>
<evidence type="ECO:0000256" key="1">
    <source>
        <dbReference type="ARBA" id="ARBA00001933"/>
    </source>
</evidence>
<dbReference type="GO" id="GO:0046872">
    <property type="term" value="F:metal ion binding"/>
    <property type="evidence" value="ECO:0007669"/>
    <property type="project" value="UniProtKB-KW"/>
</dbReference>
<reference evidence="9 10" key="1">
    <citation type="journal article" date="2015" name="Genome Announc.">
        <title>Draft Genome Sequence and Gene Annotation of the Entomopathogenic Fungus Verticillium hemipterigenum.</title>
        <authorList>
            <person name="Horn F."/>
            <person name="Habel A."/>
            <person name="Scharf D.H."/>
            <person name="Dworschak J."/>
            <person name="Brakhage A.A."/>
            <person name="Guthke R."/>
            <person name="Hertweck C."/>
            <person name="Linde J."/>
        </authorList>
    </citation>
    <scope>NUCLEOTIDE SEQUENCE [LARGE SCALE GENOMIC DNA]</scope>
</reference>
<dbReference type="AlphaFoldDB" id="A0A0A1T871"/>
<keyword evidence="4" id="KW-0479">Metal-binding</keyword>
<keyword evidence="7" id="KW-0411">Iron-sulfur</keyword>
<name>A0A0A1T871_9HYPO</name>
<dbReference type="GO" id="GO:0051539">
    <property type="term" value="F:4 iron, 4 sulfur cluster binding"/>
    <property type="evidence" value="ECO:0007669"/>
    <property type="project" value="UniProtKB-KW"/>
</dbReference>
<keyword evidence="5" id="KW-0663">Pyridoxal phosphate</keyword>
<evidence type="ECO:0000313" key="10">
    <source>
        <dbReference type="Proteomes" id="UP000039046"/>
    </source>
</evidence>
<sequence length="485" mass="55155">MSTMKLLAGGARRLSTVVSQTAIQHPGIPVVDIPVFHAPNIYDQERYWTKIPAWHEVSTDQFLSHKWQMSHTVQSEKALVAFLNTALPDAILPQRDMAPHLRIADIQTRDQFVSRVLEGIRKAPMSVRLSPHILSSINWQDPLNDPIRRQFIPLSSPLNVDHPKLGLDPLQETSLSPVPGLVHRYPERVLFLSTSICPVYCRFCVRSYSVGNETDTVKKQRFLPIIKKWKTRFQYIEATPTIKDVIVSGGDTYILEPQQLRYIGERLLSIPHIRRFRFASKGLSVSPSRMLDPEDDWINTVIDLEKKARRMGKHVCIHTHFNTVNEISWISKLGAQRLYEAGVTVRNQTVLLNGVNNTFDKLLALVHALADMNIQPYYVYQGDPVPGAEDLRTPMSDSLELERLIRGQISGFMVPSFILDSAQGGKRLVSHVEKYDRHLGRSTMTVPGLKGEPTQIEYWDPLWSLSDEGRNDILKLHDARGEKSV</sequence>
<dbReference type="InterPro" id="IPR013785">
    <property type="entry name" value="Aldolase_TIM"/>
</dbReference>
<comment type="cofactor">
    <cofactor evidence="1">
        <name>pyridoxal 5'-phosphate</name>
        <dbReference type="ChEBI" id="CHEBI:597326"/>
    </cofactor>
</comment>
<dbReference type="PANTHER" id="PTHR30538:SF0">
    <property type="entry name" value="L-LYSINE 2,3-AMINOMUTASE AQ_1632-RELATED"/>
    <property type="match status" value="1"/>
</dbReference>
<gene>
    <name evidence="9" type="ORF">VHEMI08890</name>
</gene>